<dbReference type="STRING" id="454194.PYK22_02443"/>
<feature type="chain" id="PRO_5002109979" evidence="1">
    <location>
        <begin position="23"/>
        <end position="201"/>
    </location>
</feature>
<dbReference type="OrthoDB" id="114273at2"/>
<protein>
    <submittedName>
        <fullName evidence="3">Predicted periplasmic or secreted lipoprotein</fullName>
    </submittedName>
</protein>
<accession>A0A0B6WYS3</accession>
<name>A0A0B6WYS3_9BACT</name>
<dbReference type="Pfam" id="PF04972">
    <property type="entry name" value="BON"/>
    <property type="match status" value="2"/>
</dbReference>
<proteinExistence type="predicted"/>
<keyword evidence="1" id="KW-0732">Signal</keyword>
<evidence type="ECO:0000313" key="4">
    <source>
        <dbReference type="Proteomes" id="UP000031518"/>
    </source>
</evidence>
<dbReference type="InterPro" id="IPR051686">
    <property type="entry name" value="Lipoprotein_DolP"/>
</dbReference>
<keyword evidence="3" id="KW-0449">Lipoprotein</keyword>
<dbReference type="PANTHER" id="PTHR34606">
    <property type="entry name" value="BON DOMAIN-CONTAINING PROTEIN"/>
    <property type="match status" value="1"/>
</dbReference>
<evidence type="ECO:0000313" key="3">
    <source>
        <dbReference type="EMBL" id="CDM66413.1"/>
    </source>
</evidence>
<dbReference type="PANTHER" id="PTHR34606:SF15">
    <property type="entry name" value="BON DOMAIN-CONTAINING PROTEIN"/>
    <property type="match status" value="1"/>
</dbReference>
<evidence type="ECO:0000256" key="1">
    <source>
        <dbReference type="SAM" id="SignalP"/>
    </source>
</evidence>
<feature type="signal peptide" evidence="1">
    <location>
        <begin position="1"/>
        <end position="22"/>
    </location>
</feature>
<dbReference type="AlphaFoldDB" id="A0A0B6WYS3"/>
<feature type="domain" description="BON" evidence="2">
    <location>
        <begin position="47"/>
        <end position="117"/>
    </location>
</feature>
<evidence type="ECO:0000259" key="2">
    <source>
        <dbReference type="PROSITE" id="PS50914"/>
    </source>
</evidence>
<dbReference type="Proteomes" id="UP000031518">
    <property type="component" value="Unassembled WGS sequence"/>
</dbReference>
<dbReference type="Gene3D" id="3.30.1340.30">
    <property type="match status" value="2"/>
</dbReference>
<reference evidence="3 4" key="1">
    <citation type="submission" date="2013-12" db="EMBL/GenBank/DDBJ databases">
        <authorList>
            <person name="Stott M."/>
        </authorList>
    </citation>
    <scope>NUCLEOTIDE SEQUENCE [LARGE SCALE GENOMIC DNA]</scope>
    <source>
        <strain evidence="3 4">K22</strain>
    </source>
</reference>
<dbReference type="PROSITE" id="PS50914">
    <property type="entry name" value="BON"/>
    <property type="match status" value="2"/>
</dbReference>
<dbReference type="EMBL" id="CBXV010000008">
    <property type="protein sequence ID" value="CDM66413.1"/>
    <property type="molecule type" value="Genomic_DNA"/>
</dbReference>
<dbReference type="RefSeq" id="WP_060635632.1">
    <property type="nucleotide sequence ID" value="NZ_CBXV010000008.1"/>
</dbReference>
<keyword evidence="4" id="KW-1185">Reference proteome</keyword>
<organism evidence="3 4">
    <name type="scientific">Pyrinomonas methylaliphatogenes</name>
    <dbReference type="NCBI Taxonomy" id="454194"/>
    <lineage>
        <taxon>Bacteria</taxon>
        <taxon>Pseudomonadati</taxon>
        <taxon>Acidobacteriota</taxon>
        <taxon>Blastocatellia</taxon>
        <taxon>Blastocatellales</taxon>
        <taxon>Pyrinomonadaceae</taxon>
        <taxon>Pyrinomonas</taxon>
    </lineage>
</organism>
<feature type="domain" description="BON" evidence="2">
    <location>
        <begin position="122"/>
        <end position="196"/>
    </location>
</feature>
<dbReference type="InterPro" id="IPR007055">
    <property type="entry name" value="BON_dom"/>
</dbReference>
<sequence length="201" mass="22480" precursor="true">MIRKTFASLIALLLLTSVGVSARQAQRRQQPTISRTPTPREAGTARSLEYIKREVRHELATLPWYGVFDWLEYQVQPDGTVILSGQVVRPTTKSDAEARVKEIEGVSRVVNNIEVLPLSPQDDRLRIALYRAIYNWDSPLFRYAVQAIPPIHIIVKNGRATLKGVVASEADSQLAYAAARSVPGLFEVTNELRVEGSEKRS</sequence>
<gene>
    <name evidence="3" type="ORF">PYK22_02443</name>
</gene>
<reference evidence="3 4" key="2">
    <citation type="submission" date="2015-01" db="EMBL/GenBank/DDBJ databases">
        <title>Complete genome sequence of Pyrinomonas methylaliphatogenes type strain K22T.</title>
        <authorList>
            <person name="Lee K.C.Y."/>
            <person name="Power J.F."/>
            <person name="Dunfield P.F."/>
            <person name="Morgan X.C."/>
            <person name="Huttenhower C."/>
            <person name="Stott M.B."/>
        </authorList>
    </citation>
    <scope>NUCLEOTIDE SEQUENCE [LARGE SCALE GENOMIC DNA]</scope>
    <source>
        <strain evidence="3 4">K22</strain>
    </source>
</reference>